<name>A0A4R5KXM2_9BACL</name>
<dbReference type="GO" id="GO:0003700">
    <property type="term" value="F:DNA-binding transcription factor activity"/>
    <property type="evidence" value="ECO:0007669"/>
    <property type="project" value="TreeGrafter"/>
</dbReference>
<dbReference type="PROSITE" id="PS50932">
    <property type="entry name" value="HTH_LACI_2"/>
    <property type="match status" value="1"/>
</dbReference>
<dbReference type="PANTHER" id="PTHR30146:SF109">
    <property type="entry name" value="HTH-TYPE TRANSCRIPTIONAL REGULATOR GALS"/>
    <property type="match status" value="1"/>
</dbReference>
<comment type="caution">
    <text evidence="5">The sequence shown here is derived from an EMBL/GenBank/DDBJ whole genome shotgun (WGS) entry which is preliminary data.</text>
</comment>
<dbReference type="SMART" id="SM00354">
    <property type="entry name" value="HTH_LACI"/>
    <property type="match status" value="1"/>
</dbReference>
<reference evidence="5 6" key="1">
    <citation type="submission" date="2019-03" db="EMBL/GenBank/DDBJ databases">
        <title>This is whole genome sequence of Paenibacillus sp MS74 strain.</title>
        <authorList>
            <person name="Trinh H.N."/>
        </authorList>
    </citation>
    <scope>NUCLEOTIDE SEQUENCE [LARGE SCALE GENOMIC DNA]</scope>
    <source>
        <strain evidence="5 6">MS74</strain>
    </source>
</reference>
<dbReference type="PRINTS" id="PR00036">
    <property type="entry name" value="HTHLACI"/>
</dbReference>
<dbReference type="InterPro" id="IPR001761">
    <property type="entry name" value="Peripla_BP/Lac1_sug-bd_dom"/>
</dbReference>
<dbReference type="PANTHER" id="PTHR30146">
    <property type="entry name" value="LACI-RELATED TRANSCRIPTIONAL REPRESSOR"/>
    <property type="match status" value="1"/>
</dbReference>
<dbReference type="Pfam" id="PF00356">
    <property type="entry name" value="LacI"/>
    <property type="match status" value="1"/>
</dbReference>
<dbReference type="GO" id="GO:0000976">
    <property type="term" value="F:transcription cis-regulatory region binding"/>
    <property type="evidence" value="ECO:0007669"/>
    <property type="project" value="TreeGrafter"/>
</dbReference>
<dbReference type="EMBL" id="SMRT01000001">
    <property type="protein sequence ID" value="TDG00794.1"/>
    <property type="molecule type" value="Genomic_DNA"/>
</dbReference>
<organism evidence="5 6">
    <name type="scientific">Paenibacillus piri</name>
    <dbReference type="NCBI Taxonomy" id="2547395"/>
    <lineage>
        <taxon>Bacteria</taxon>
        <taxon>Bacillati</taxon>
        <taxon>Bacillota</taxon>
        <taxon>Bacilli</taxon>
        <taxon>Bacillales</taxon>
        <taxon>Paenibacillaceae</taxon>
        <taxon>Paenibacillus</taxon>
    </lineage>
</organism>
<evidence type="ECO:0000256" key="2">
    <source>
        <dbReference type="ARBA" id="ARBA00023125"/>
    </source>
</evidence>
<dbReference type="AlphaFoldDB" id="A0A4R5KXM2"/>
<dbReference type="Gene3D" id="1.10.260.40">
    <property type="entry name" value="lambda repressor-like DNA-binding domains"/>
    <property type="match status" value="1"/>
</dbReference>
<evidence type="ECO:0000313" key="5">
    <source>
        <dbReference type="EMBL" id="TDG00794.1"/>
    </source>
</evidence>
<dbReference type="Pfam" id="PF00532">
    <property type="entry name" value="Peripla_BP_1"/>
    <property type="match status" value="1"/>
</dbReference>
<dbReference type="Gene3D" id="3.40.50.2300">
    <property type="match status" value="2"/>
</dbReference>
<evidence type="ECO:0000256" key="3">
    <source>
        <dbReference type="ARBA" id="ARBA00023163"/>
    </source>
</evidence>
<keyword evidence="1" id="KW-0805">Transcription regulation</keyword>
<gene>
    <name evidence="5" type="ORF">E1757_04025</name>
</gene>
<keyword evidence="3" id="KW-0804">Transcription</keyword>
<dbReference type="SUPFAM" id="SSF53822">
    <property type="entry name" value="Periplasmic binding protein-like I"/>
    <property type="match status" value="1"/>
</dbReference>
<feature type="domain" description="HTH lacI-type" evidence="4">
    <location>
        <begin position="2"/>
        <end position="56"/>
    </location>
</feature>
<evidence type="ECO:0000259" key="4">
    <source>
        <dbReference type="PROSITE" id="PS50932"/>
    </source>
</evidence>
<dbReference type="OrthoDB" id="9796186at2"/>
<sequence length="330" mass="35894">MATIRDVSKLAGVSVATVSRVLNKSGYVHKSTIEAVEKAMQTLQYKPSHIARSLAGKRTATVALIVPNILNPFFPLLARAIEDTAQENGFSVLLCNSDSSTEKERQYMEVLATKQVDGLLLASYTARPEELSAFERDSSIPVVLVDNCFPGQPIASFIARHREGARMAVRHLTAQGCRKIAHISGPPHVFAAHERRLAYEELCQDQPWYTPDLIVQSDYMISGGELAVKQLLSRHPDVDGVFAGNDLLAVGAMRVLYAMGVHVPGQIKLIGFDGVAVDYAVPGLSTVVQPVYEIGTQAMRHLLARIRGESVAPEIREFDTRLASAASTGC</sequence>
<evidence type="ECO:0000313" key="6">
    <source>
        <dbReference type="Proteomes" id="UP000295636"/>
    </source>
</evidence>
<dbReference type="InterPro" id="IPR028082">
    <property type="entry name" value="Peripla_BP_I"/>
</dbReference>
<dbReference type="InterPro" id="IPR010982">
    <property type="entry name" value="Lambda_DNA-bd_dom_sf"/>
</dbReference>
<keyword evidence="6" id="KW-1185">Reference proteome</keyword>
<keyword evidence="2" id="KW-0238">DNA-binding</keyword>
<evidence type="ECO:0000256" key="1">
    <source>
        <dbReference type="ARBA" id="ARBA00023015"/>
    </source>
</evidence>
<dbReference type="SUPFAM" id="SSF47413">
    <property type="entry name" value="lambda repressor-like DNA-binding domains"/>
    <property type="match status" value="1"/>
</dbReference>
<dbReference type="RefSeq" id="WP_133225504.1">
    <property type="nucleotide sequence ID" value="NZ_SMRT01000001.1"/>
</dbReference>
<dbReference type="CDD" id="cd06267">
    <property type="entry name" value="PBP1_LacI_sugar_binding-like"/>
    <property type="match status" value="1"/>
</dbReference>
<proteinExistence type="predicted"/>
<dbReference type="InterPro" id="IPR000843">
    <property type="entry name" value="HTH_LacI"/>
</dbReference>
<accession>A0A4R5KXM2</accession>
<dbReference type="Proteomes" id="UP000295636">
    <property type="component" value="Unassembled WGS sequence"/>
</dbReference>
<protein>
    <submittedName>
        <fullName evidence="5">LacI family transcriptional regulator</fullName>
    </submittedName>
</protein>
<dbReference type="CDD" id="cd01392">
    <property type="entry name" value="HTH_LacI"/>
    <property type="match status" value="1"/>
</dbReference>